<dbReference type="OrthoDB" id="2875015at2"/>
<dbReference type="Proteomes" id="UP000027778">
    <property type="component" value="Unassembled WGS sequence"/>
</dbReference>
<evidence type="ECO:0000313" key="4">
    <source>
        <dbReference type="Proteomes" id="UP000027778"/>
    </source>
</evidence>
<proteinExistence type="predicted"/>
<dbReference type="InterPro" id="IPR007060">
    <property type="entry name" value="FtsL/DivIC"/>
</dbReference>
<name>A0A073K9H1_9BACI</name>
<keyword evidence="2" id="KW-0812">Transmembrane</keyword>
<organism evidence="3 4">
    <name type="scientific">Bacillus gaemokensis</name>
    <dbReference type="NCBI Taxonomy" id="574375"/>
    <lineage>
        <taxon>Bacteria</taxon>
        <taxon>Bacillati</taxon>
        <taxon>Bacillota</taxon>
        <taxon>Bacilli</taxon>
        <taxon>Bacillales</taxon>
        <taxon>Bacillaceae</taxon>
        <taxon>Bacillus</taxon>
        <taxon>Bacillus cereus group</taxon>
    </lineage>
</organism>
<evidence type="ECO:0000256" key="1">
    <source>
        <dbReference type="SAM" id="Coils"/>
    </source>
</evidence>
<evidence type="ECO:0000313" key="3">
    <source>
        <dbReference type="EMBL" id="KEK23097.1"/>
    </source>
</evidence>
<feature type="coiled-coil region" evidence="1">
    <location>
        <begin position="51"/>
        <end position="78"/>
    </location>
</feature>
<dbReference type="PANTHER" id="PTHR40027:SF1">
    <property type="entry name" value="CELL DIVISION PROTEIN DIVIC"/>
    <property type="match status" value="1"/>
</dbReference>
<feature type="transmembrane region" description="Helical" evidence="2">
    <location>
        <begin position="30"/>
        <end position="47"/>
    </location>
</feature>
<reference evidence="3 4" key="1">
    <citation type="submission" date="2014-06" db="EMBL/GenBank/DDBJ databases">
        <title>Draft genome sequence of Bacillus gaemokensis JCM 15801 (MCCC 1A00707).</title>
        <authorList>
            <person name="Lai Q."/>
            <person name="Liu Y."/>
            <person name="Shao Z."/>
        </authorList>
    </citation>
    <scope>NUCLEOTIDE SEQUENCE [LARGE SCALE GENOMIC DNA]</scope>
    <source>
        <strain evidence="3 4">JCM 15801</strain>
    </source>
</reference>
<keyword evidence="2" id="KW-0472">Membrane</keyword>
<keyword evidence="4" id="KW-1185">Reference proteome</keyword>
<dbReference type="STRING" id="574375.AZF08_23395"/>
<keyword evidence="3" id="KW-0131">Cell cycle</keyword>
<sequence>MRRLKKVNVPNEPKFQSQPNKYRTINKRKIRRFVLAFIFLFSATVYIQCILNKQQEMIQEKQSTIKSQQKQLTSLEKAEYYLKNEVGNLTDNEEEILKFARKEYQFSKPNETIFILPK</sequence>
<accession>A0A073K9H1</accession>
<dbReference type="GO" id="GO:0051301">
    <property type="term" value="P:cell division"/>
    <property type="evidence" value="ECO:0007669"/>
    <property type="project" value="UniProtKB-KW"/>
</dbReference>
<dbReference type="EMBL" id="JOTM01000020">
    <property type="protein sequence ID" value="KEK23097.1"/>
    <property type="molecule type" value="Genomic_DNA"/>
</dbReference>
<dbReference type="PANTHER" id="PTHR40027">
    <property type="entry name" value="CELL DIVISION PROTEIN DIVIC"/>
    <property type="match status" value="1"/>
</dbReference>
<dbReference type="AlphaFoldDB" id="A0A073K9H1"/>
<evidence type="ECO:0000256" key="2">
    <source>
        <dbReference type="SAM" id="Phobius"/>
    </source>
</evidence>
<keyword evidence="1" id="KW-0175">Coiled coil</keyword>
<dbReference type="RefSeq" id="WP_033676133.1">
    <property type="nucleotide sequence ID" value="NZ_JOTM01000020.1"/>
</dbReference>
<gene>
    <name evidence="3" type="ORF">BAGA_13895</name>
</gene>
<keyword evidence="2" id="KW-1133">Transmembrane helix</keyword>
<dbReference type="eggNOG" id="COG2919">
    <property type="taxonomic scope" value="Bacteria"/>
</dbReference>
<dbReference type="InterPro" id="IPR039076">
    <property type="entry name" value="DivIC"/>
</dbReference>
<protein>
    <submittedName>
        <fullName evidence="3">Cell division protein DIVIC</fullName>
    </submittedName>
</protein>
<dbReference type="Pfam" id="PF04977">
    <property type="entry name" value="DivIC"/>
    <property type="match status" value="1"/>
</dbReference>
<comment type="caution">
    <text evidence="3">The sequence shown here is derived from an EMBL/GenBank/DDBJ whole genome shotgun (WGS) entry which is preliminary data.</text>
</comment>
<keyword evidence="3" id="KW-0132">Cell division</keyword>